<evidence type="ECO:0000256" key="5">
    <source>
        <dbReference type="ARBA" id="ARBA00022989"/>
    </source>
</evidence>
<dbReference type="PROSITE" id="PS50850">
    <property type="entry name" value="MFS"/>
    <property type="match status" value="1"/>
</dbReference>
<feature type="transmembrane region" description="Helical" evidence="7">
    <location>
        <begin position="320"/>
        <end position="338"/>
    </location>
</feature>
<gene>
    <name evidence="9" type="ORF">J2S02_005113</name>
</gene>
<dbReference type="InterPro" id="IPR050171">
    <property type="entry name" value="MFS_Transporters"/>
</dbReference>
<protein>
    <submittedName>
        <fullName evidence="9">DHA1 family multidrug resistance protein B-like MFS transporter</fullName>
    </submittedName>
</protein>
<keyword evidence="10" id="KW-1185">Reference proteome</keyword>
<dbReference type="PANTHER" id="PTHR23517:SF3">
    <property type="entry name" value="INTEGRAL MEMBRANE TRANSPORT PROTEIN"/>
    <property type="match status" value="1"/>
</dbReference>
<dbReference type="InterPro" id="IPR011701">
    <property type="entry name" value="MFS"/>
</dbReference>
<evidence type="ECO:0000256" key="1">
    <source>
        <dbReference type="ARBA" id="ARBA00004651"/>
    </source>
</evidence>
<evidence type="ECO:0000256" key="6">
    <source>
        <dbReference type="ARBA" id="ARBA00023136"/>
    </source>
</evidence>
<dbReference type="InterPro" id="IPR005829">
    <property type="entry name" value="Sugar_transporter_CS"/>
</dbReference>
<feature type="transmembrane region" description="Helical" evidence="7">
    <location>
        <begin position="98"/>
        <end position="121"/>
    </location>
</feature>
<feature type="transmembrane region" description="Helical" evidence="7">
    <location>
        <begin position="214"/>
        <end position="233"/>
    </location>
</feature>
<feature type="transmembrane region" description="Helical" evidence="7">
    <location>
        <begin position="12"/>
        <end position="36"/>
    </location>
</feature>
<proteinExistence type="predicted"/>
<evidence type="ECO:0000256" key="2">
    <source>
        <dbReference type="ARBA" id="ARBA00022448"/>
    </source>
</evidence>
<feature type="transmembrane region" description="Helical" evidence="7">
    <location>
        <begin position="265"/>
        <end position="286"/>
    </location>
</feature>
<feature type="transmembrane region" description="Helical" evidence="7">
    <location>
        <begin position="298"/>
        <end position="314"/>
    </location>
</feature>
<keyword evidence="3" id="KW-1003">Cell membrane</keyword>
<dbReference type="InterPro" id="IPR020846">
    <property type="entry name" value="MFS_dom"/>
</dbReference>
<evidence type="ECO:0000313" key="9">
    <source>
        <dbReference type="EMBL" id="MDQ0228713.1"/>
    </source>
</evidence>
<comment type="subcellular location">
    <subcellularLocation>
        <location evidence="1">Cell membrane</location>
        <topology evidence="1">Multi-pass membrane protein</topology>
    </subcellularLocation>
</comment>
<dbReference type="InterPro" id="IPR036259">
    <property type="entry name" value="MFS_trans_sf"/>
</dbReference>
<dbReference type="EMBL" id="JAUSTZ010000033">
    <property type="protein sequence ID" value="MDQ0228713.1"/>
    <property type="molecule type" value="Genomic_DNA"/>
</dbReference>
<dbReference type="Proteomes" id="UP001232245">
    <property type="component" value="Unassembled WGS sequence"/>
</dbReference>
<feature type="transmembrane region" description="Helical" evidence="7">
    <location>
        <begin position="385"/>
        <end position="405"/>
    </location>
</feature>
<dbReference type="SUPFAM" id="SSF103473">
    <property type="entry name" value="MFS general substrate transporter"/>
    <property type="match status" value="1"/>
</dbReference>
<evidence type="ECO:0000313" key="10">
    <source>
        <dbReference type="Proteomes" id="UP001232245"/>
    </source>
</evidence>
<dbReference type="PANTHER" id="PTHR23517">
    <property type="entry name" value="RESISTANCE PROTEIN MDTM, PUTATIVE-RELATED-RELATED"/>
    <property type="match status" value="1"/>
</dbReference>
<evidence type="ECO:0000256" key="7">
    <source>
        <dbReference type="SAM" id="Phobius"/>
    </source>
</evidence>
<dbReference type="PROSITE" id="PS00216">
    <property type="entry name" value="SUGAR_TRANSPORT_1"/>
    <property type="match status" value="1"/>
</dbReference>
<evidence type="ECO:0000259" key="8">
    <source>
        <dbReference type="PROSITE" id="PS50850"/>
    </source>
</evidence>
<accession>A0ABT9Z8W1</accession>
<name>A0ABT9Z8W1_9BACI</name>
<dbReference type="Pfam" id="PF07690">
    <property type="entry name" value="MFS_1"/>
    <property type="match status" value="2"/>
</dbReference>
<feature type="transmembrane region" description="Helical" evidence="7">
    <location>
        <begin position="142"/>
        <end position="161"/>
    </location>
</feature>
<keyword evidence="2" id="KW-0813">Transport</keyword>
<reference evidence="9 10" key="1">
    <citation type="submission" date="2023-07" db="EMBL/GenBank/DDBJ databases">
        <title>Genomic Encyclopedia of Type Strains, Phase IV (KMG-IV): sequencing the most valuable type-strain genomes for metagenomic binning, comparative biology and taxonomic classification.</title>
        <authorList>
            <person name="Goeker M."/>
        </authorList>
    </citation>
    <scope>NUCLEOTIDE SEQUENCE [LARGE SCALE GENOMIC DNA]</scope>
    <source>
        <strain evidence="9 10">DSM 17723</strain>
    </source>
</reference>
<feature type="transmembrane region" description="Helical" evidence="7">
    <location>
        <begin position="167"/>
        <end position="193"/>
    </location>
</feature>
<keyword evidence="6 7" id="KW-0472">Membrane</keyword>
<feature type="transmembrane region" description="Helical" evidence="7">
    <location>
        <begin position="74"/>
        <end position="92"/>
    </location>
</feature>
<feature type="transmembrane region" description="Helical" evidence="7">
    <location>
        <begin position="359"/>
        <end position="379"/>
    </location>
</feature>
<dbReference type="RefSeq" id="WP_233452401.1">
    <property type="nucleotide sequence ID" value="NZ_CADEPK010000422.1"/>
</dbReference>
<feature type="transmembrane region" description="Helical" evidence="7">
    <location>
        <begin position="42"/>
        <end position="62"/>
    </location>
</feature>
<evidence type="ECO:0000256" key="3">
    <source>
        <dbReference type="ARBA" id="ARBA00022475"/>
    </source>
</evidence>
<feature type="domain" description="Major facilitator superfamily (MFS) profile" evidence="8">
    <location>
        <begin position="1"/>
        <end position="407"/>
    </location>
</feature>
<keyword evidence="5 7" id="KW-1133">Transmembrane helix</keyword>
<sequence length="420" mass="47421">MFFKSLNPTIQIRLFLLFISTMSTMTVLPYLIIYLSDQVGNVIAGILFLAVMFVNVLGSILGGYLSDRIGRKKIILLSEFIIFIGFIGAAFANSPGGTFPYVTFIFFLFIQFSTGAANPVYQALIIDISTPEERRVVYTYSYWIRNLGIAIGSLIGAFLFFDYIFLLFLGVSVIALCTFFITFLFIQETYTPVKEKKEEKKHMFFLMLRSYTKVLSHRFFTVFSIASLLIVSVEEQLTNYIGVRITNVINEPVQLVSFLSLEINGFNLLGILKTENTILVVVFTMLITQVIRTWNDRYVLLIGLLLFFSGYTIISISTTPYILIIAMLIASIGEMMYIPVKETMLSKMVPDHARSTYMALYSITVILGVSTAGIFMIISSWLPPLALTSLIGFMGAVCIVLFFNLTRIEKSIIKQNKKAM</sequence>
<organism evidence="9 10">
    <name type="scientific">Metabacillus niabensis</name>
    <dbReference type="NCBI Taxonomy" id="324854"/>
    <lineage>
        <taxon>Bacteria</taxon>
        <taxon>Bacillati</taxon>
        <taxon>Bacillota</taxon>
        <taxon>Bacilli</taxon>
        <taxon>Bacillales</taxon>
        <taxon>Bacillaceae</taxon>
        <taxon>Metabacillus</taxon>
    </lineage>
</organism>
<dbReference type="Gene3D" id="1.20.1250.20">
    <property type="entry name" value="MFS general substrate transporter like domains"/>
    <property type="match status" value="1"/>
</dbReference>
<comment type="caution">
    <text evidence="9">The sequence shown here is derived from an EMBL/GenBank/DDBJ whole genome shotgun (WGS) entry which is preliminary data.</text>
</comment>
<keyword evidence="4 7" id="KW-0812">Transmembrane</keyword>
<evidence type="ECO:0000256" key="4">
    <source>
        <dbReference type="ARBA" id="ARBA00022692"/>
    </source>
</evidence>